<evidence type="ECO:0000313" key="1">
    <source>
        <dbReference type="EMBL" id="RZC10338.1"/>
    </source>
</evidence>
<accession>A0A445KHG9</accession>
<sequence length="140" mass="15447">MHILLPSLTDLTIWGYPHVEMFPDGGLPPNLKRVNLLSSKLIASLKGALGDNASLENLGKNQVIGIAGDKKETATIIWCAFIVYLDMKQIVITLDSSDILSLEKQEDKECLAKILDLGNYWHLISLTVIDLRDNDCLGLS</sequence>
<name>A0A445KHG9_GLYSO</name>
<dbReference type="AlphaFoldDB" id="A0A445KHG9"/>
<dbReference type="SUPFAM" id="SSF52058">
    <property type="entry name" value="L domain-like"/>
    <property type="match status" value="1"/>
</dbReference>
<protein>
    <submittedName>
        <fullName evidence="1">Uncharacterized protein</fullName>
    </submittedName>
</protein>
<organism evidence="1 2">
    <name type="scientific">Glycine soja</name>
    <name type="common">Wild soybean</name>
    <dbReference type="NCBI Taxonomy" id="3848"/>
    <lineage>
        <taxon>Eukaryota</taxon>
        <taxon>Viridiplantae</taxon>
        <taxon>Streptophyta</taxon>
        <taxon>Embryophyta</taxon>
        <taxon>Tracheophyta</taxon>
        <taxon>Spermatophyta</taxon>
        <taxon>Magnoliopsida</taxon>
        <taxon>eudicotyledons</taxon>
        <taxon>Gunneridae</taxon>
        <taxon>Pentapetalae</taxon>
        <taxon>rosids</taxon>
        <taxon>fabids</taxon>
        <taxon>Fabales</taxon>
        <taxon>Fabaceae</taxon>
        <taxon>Papilionoideae</taxon>
        <taxon>50 kb inversion clade</taxon>
        <taxon>NPAAA clade</taxon>
        <taxon>indigoferoid/millettioid clade</taxon>
        <taxon>Phaseoleae</taxon>
        <taxon>Glycine</taxon>
        <taxon>Glycine subgen. Soja</taxon>
    </lineage>
</organism>
<dbReference type="Proteomes" id="UP000289340">
    <property type="component" value="Chromosome 5"/>
</dbReference>
<evidence type="ECO:0000313" key="2">
    <source>
        <dbReference type="Proteomes" id="UP000289340"/>
    </source>
</evidence>
<comment type="caution">
    <text evidence="1">The sequence shown here is derived from an EMBL/GenBank/DDBJ whole genome shotgun (WGS) entry which is preliminary data.</text>
</comment>
<dbReference type="EMBL" id="QZWG01000005">
    <property type="protein sequence ID" value="RZC10338.1"/>
    <property type="molecule type" value="Genomic_DNA"/>
</dbReference>
<proteinExistence type="predicted"/>
<keyword evidence="2" id="KW-1185">Reference proteome</keyword>
<reference evidence="1 2" key="1">
    <citation type="submission" date="2018-09" db="EMBL/GenBank/DDBJ databases">
        <title>A high-quality reference genome of wild soybean provides a powerful tool to mine soybean genomes.</title>
        <authorList>
            <person name="Xie M."/>
            <person name="Chung C.Y.L."/>
            <person name="Li M.-W."/>
            <person name="Wong F.-L."/>
            <person name="Chan T.-F."/>
            <person name="Lam H.-M."/>
        </authorList>
    </citation>
    <scope>NUCLEOTIDE SEQUENCE [LARGE SCALE GENOMIC DNA]</scope>
    <source>
        <strain evidence="2">cv. W05</strain>
        <tissue evidence="1">Hypocotyl of etiolated seedlings</tissue>
    </source>
</reference>
<gene>
    <name evidence="1" type="ORF">D0Y65_010902</name>
</gene>